<comment type="catalytic activity">
    <reaction evidence="8 9">
        <text>O-phospho-L-threonyl-[protein] + H2O = L-threonyl-[protein] + phosphate</text>
        <dbReference type="Rhea" id="RHEA:47004"/>
        <dbReference type="Rhea" id="RHEA-COMP:11060"/>
        <dbReference type="Rhea" id="RHEA-COMP:11605"/>
        <dbReference type="ChEBI" id="CHEBI:15377"/>
        <dbReference type="ChEBI" id="CHEBI:30013"/>
        <dbReference type="ChEBI" id="CHEBI:43474"/>
        <dbReference type="ChEBI" id="CHEBI:61977"/>
        <dbReference type="EC" id="3.1.3.16"/>
    </reaction>
</comment>
<gene>
    <name evidence="10" type="ORF">FA10DRAFT_231253</name>
</gene>
<dbReference type="GO" id="GO:0005847">
    <property type="term" value="C:mRNA cleavage and polyadenylation specificity factor complex"/>
    <property type="evidence" value="ECO:0007669"/>
    <property type="project" value="UniProtKB-ARBA"/>
</dbReference>
<dbReference type="Gene3D" id="3.40.50.2300">
    <property type="match status" value="2"/>
</dbReference>
<comment type="catalytic activity">
    <reaction evidence="7 9">
        <text>O-phospho-L-seryl-[protein] + H2O = L-seryl-[protein] + phosphate</text>
        <dbReference type="Rhea" id="RHEA:20629"/>
        <dbReference type="Rhea" id="RHEA-COMP:9863"/>
        <dbReference type="Rhea" id="RHEA-COMP:11604"/>
        <dbReference type="ChEBI" id="CHEBI:15377"/>
        <dbReference type="ChEBI" id="CHEBI:29999"/>
        <dbReference type="ChEBI" id="CHEBI:43474"/>
        <dbReference type="ChEBI" id="CHEBI:83421"/>
        <dbReference type="EC" id="3.1.3.16"/>
    </reaction>
</comment>
<evidence type="ECO:0000256" key="4">
    <source>
        <dbReference type="ARBA" id="ARBA00022801"/>
    </source>
</evidence>
<evidence type="ECO:0000256" key="1">
    <source>
        <dbReference type="ARBA" id="ARBA00004123"/>
    </source>
</evidence>
<dbReference type="GO" id="GO:0008420">
    <property type="term" value="F:RNA polymerase II CTD heptapeptide repeat phosphatase activity"/>
    <property type="evidence" value="ECO:0007669"/>
    <property type="project" value="UniProtKB-ARBA"/>
</dbReference>
<comment type="subunit">
    <text evidence="9">Component of the cleavage and polyadenylation factor (CPF) complex.</text>
</comment>
<evidence type="ECO:0000256" key="2">
    <source>
        <dbReference type="ARBA" id="ARBA00008978"/>
    </source>
</evidence>
<dbReference type="GeneID" id="37040765"/>
<dbReference type="EMBL" id="KZ819637">
    <property type="protein sequence ID" value="PWN89181.1"/>
    <property type="molecule type" value="Genomic_DNA"/>
</dbReference>
<dbReference type="FunCoup" id="A0A316YJ12">
    <property type="interactions" value="518"/>
</dbReference>
<comment type="function">
    <text evidence="9">Component of the cleavage and polyadenylation factor (CPF) complex, which plays a key role in polyadenylation-dependent pre-mRNA 3'-end formation and cooperates with cleavage factors including the CFIA complex and NAB4/CFIB. SSU72 is required for 3'-end formation of snoRNAs.</text>
</comment>
<keyword evidence="5 9" id="KW-0904">Protein phosphatase</keyword>
<keyword evidence="11" id="KW-1185">Reference proteome</keyword>
<dbReference type="AlphaFoldDB" id="A0A316YJ12"/>
<keyword evidence="4 9" id="KW-0378">Hydrolase</keyword>
<dbReference type="GO" id="GO:0031124">
    <property type="term" value="P:mRNA 3'-end processing"/>
    <property type="evidence" value="ECO:0007669"/>
    <property type="project" value="UniProtKB-ARBA"/>
</dbReference>
<organism evidence="10 11">
    <name type="scientific">Acaromyces ingoldii</name>
    <dbReference type="NCBI Taxonomy" id="215250"/>
    <lineage>
        <taxon>Eukaryota</taxon>
        <taxon>Fungi</taxon>
        <taxon>Dikarya</taxon>
        <taxon>Basidiomycota</taxon>
        <taxon>Ustilaginomycotina</taxon>
        <taxon>Exobasidiomycetes</taxon>
        <taxon>Exobasidiales</taxon>
        <taxon>Cryptobasidiaceae</taxon>
        <taxon>Acaromyces</taxon>
    </lineage>
</organism>
<protein>
    <recommendedName>
        <fullName evidence="9">RNA polymerase II subunit A C-terminal domain phosphatase SSU72</fullName>
        <shortName evidence="9">CTD phosphatase SSU72</shortName>
        <ecNumber evidence="9">3.1.3.16</ecNumber>
    </recommendedName>
</protein>
<evidence type="ECO:0000256" key="6">
    <source>
        <dbReference type="ARBA" id="ARBA00023242"/>
    </source>
</evidence>
<dbReference type="Pfam" id="PF04722">
    <property type="entry name" value="Ssu72"/>
    <property type="match status" value="1"/>
</dbReference>
<evidence type="ECO:0000313" key="10">
    <source>
        <dbReference type="EMBL" id="PWN89181.1"/>
    </source>
</evidence>
<dbReference type="EC" id="3.1.3.16" evidence="9"/>
<accession>A0A316YJ12</accession>
<keyword evidence="6 9" id="KW-0539">Nucleus</keyword>
<dbReference type="OrthoDB" id="57957at2759"/>
<sequence>MFCVVCASNNNRSMEAHNVLQHAGFRVTSAGTGSAVRLPGPSADKPNIYTFGTPYDTIYKDLYGKDQRLYTANGILPMLDRNRRVKAAPERFQERRSIADVVITCEERCFDAVCEDLLARNGEFNRIVHVINVEIRDDHQSALAAGKAILELARTIDSSGQLDDDITPILERHRQRFPHPILHSVHYY</sequence>
<evidence type="ECO:0000256" key="3">
    <source>
        <dbReference type="ARBA" id="ARBA00022664"/>
    </source>
</evidence>
<dbReference type="STRING" id="215250.A0A316YJ12"/>
<keyword evidence="3 9" id="KW-0507">mRNA processing</keyword>
<dbReference type="FunFam" id="3.40.50.2300:FF:000039">
    <property type="entry name" value="RNA polymerase II subunit A C-terminal domain phosphatase"/>
    <property type="match status" value="1"/>
</dbReference>
<dbReference type="RefSeq" id="XP_025376379.1">
    <property type="nucleotide sequence ID" value="XM_025518849.1"/>
</dbReference>
<comment type="similarity">
    <text evidence="2 9">Belongs to the SSU72 phosphatase family.</text>
</comment>
<reference evidence="10 11" key="1">
    <citation type="journal article" date="2018" name="Mol. Biol. Evol.">
        <title>Broad Genomic Sampling Reveals a Smut Pathogenic Ancestry of the Fungal Clade Ustilaginomycotina.</title>
        <authorList>
            <person name="Kijpornyongpan T."/>
            <person name="Mondo S.J."/>
            <person name="Barry K."/>
            <person name="Sandor L."/>
            <person name="Lee J."/>
            <person name="Lipzen A."/>
            <person name="Pangilinan J."/>
            <person name="LaButti K."/>
            <person name="Hainaut M."/>
            <person name="Henrissat B."/>
            <person name="Grigoriev I.V."/>
            <person name="Spatafora J.W."/>
            <person name="Aime M.C."/>
        </authorList>
    </citation>
    <scope>NUCLEOTIDE SEQUENCE [LARGE SCALE GENOMIC DNA]</scope>
    <source>
        <strain evidence="10 11">MCA 4198</strain>
    </source>
</reference>
<proteinExistence type="inferred from homology"/>
<evidence type="ECO:0000256" key="8">
    <source>
        <dbReference type="ARBA" id="ARBA00048336"/>
    </source>
</evidence>
<dbReference type="InParanoid" id="A0A316YJ12"/>
<dbReference type="InterPro" id="IPR006811">
    <property type="entry name" value="RNA_pol_II_suA"/>
</dbReference>
<evidence type="ECO:0000256" key="9">
    <source>
        <dbReference type="RuleBase" id="RU369031"/>
    </source>
</evidence>
<evidence type="ECO:0000256" key="5">
    <source>
        <dbReference type="ARBA" id="ARBA00022912"/>
    </source>
</evidence>
<dbReference type="PANTHER" id="PTHR20383">
    <property type="entry name" value="RNA POLYMERASE II SUBUNIT A C-TERMINAL DOMAIN PHOSPHATASE"/>
    <property type="match status" value="1"/>
</dbReference>
<evidence type="ECO:0000256" key="7">
    <source>
        <dbReference type="ARBA" id="ARBA00047761"/>
    </source>
</evidence>
<dbReference type="Proteomes" id="UP000245768">
    <property type="component" value="Unassembled WGS sequence"/>
</dbReference>
<comment type="function">
    <text evidence="9">Processively dephosphorylates Ser-5 of the heptad repeats YSPTSPS in the C-terminal domain of the largest RNA polymerase II subunit (RPB1).</text>
</comment>
<comment type="subcellular location">
    <subcellularLocation>
        <location evidence="1 9">Nucleus</location>
    </subcellularLocation>
</comment>
<name>A0A316YJ12_9BASI</name>
<evidence type="ECO:0000313" key="11">
    <source>
        <dbReference type="Proteomes" id="UP000245768"/>
    </source>
</evidence>